<feature type="domain" description="AMP-dependent ligase C-terminal" evidence="2">
    <location>
        <begin position="354"/>
        <end position="441"/>
    </location>
</feature>
<evidence type="ECO:0000259" key="1">
    <source>
        <dbReference type="Pfam" id="PF00501"/>
    </source>
</evidence>
<dbReference type="AlphaFoldDB" id="A0A939IM15"/>
<accession>A0A939IM15</accession>
<dbReference type="EMBL" id="JAFKCZ010000005">
    <property type="protein sequence ID" value="MBN7796563.1"/>
    <property type="molecule type" value="Genomic_DNA"/>
</dbReference>
<reference evidence="3" key="1">
    <citation type="submission" date="2021-02" db="EMBL/GenBank/DDBJ databases">
        <title>PHA producing bacteria isolated from coastal sediment in Guangdong, Shenzhen.</title>
        <authorList>
            <person name="Zheng W."/>
            <person name="Yu S."/>
            <person name="Huang Y."/>
        </authorList>
    </citation>
    <scope>NUCLEOTIDE SEQUENCE</scope>
    <source>
        <strain evidence="3">TN14-10</strain>
    </source>
</reference>
<dbReference type="PANTHER" id="PTHR43845:SF1">
    <property type="entry name" value="BLR5969 PROTEIN"/>
    <property type="match status" value="1"/>
</dbReference>
<keyword evidence="4" id="KW-1185">Reference proteome</keyword>
<name>A0A939IM15_9GAMM</name>
<dbReference type="InterPro" id="IPR042099">
    <property type="entry name" value="ANL_N_sf"/>
</dbReference>
<dbReference type="Gene3D" id="3.40.50.12780">
    <property type="entry name" value="N-terminal domain of ligase-like"/>
    <property type="match status" value="1"/>
</dbReference>
<dbReference type="Proteomes" id="UP000664303">
    <property type="component" value="Unassembled WGS sequence"/>
</dbReference>
<dbReference type="Gene3D" id="3.30.300.30">
    <property type="match status" value="1"/>
</dbReference>
<dbReference type="PANTHER" id="PTHR43845">
    <property type="entry name" value="BLR5969 PROTEIN"/>
    <property type="match status" value="1"/>
</dbReference>
<gene>
    <name evidence="3" type="ORF">JYP50_08175</name>
</gene>
<dbReference type="Pfam" id="PF14535">
    <property type="entry name" value="AMP-binding_C_2"/>
    <property type="match status" value="1"/>
</dbReference>
<dbReference type="InterPro" id="IPR028154">
    <property type="entry name" value="AMP-dep_Lig_C"/>
</dbReference>
<evidence type="ECO:0000313" key="4">
    <source>
        <dbReference type="Proteomes" id="UP000664303"/>
    </source>
</evidence>
<organism evidence="3 4">
    <name type="scientific">Parahaliea mediterranea</name>
    <dbReference type="NCBI Taxonomy" id="651086"/>
    <lineage>
        <taxon>Bacteria</taxon>
        <taxon>Pseudomonadati</taxon>
        <taxon>Pseudomonadota</taxon>
        <taxon>Gammaproteobacteria</taxon>
        <taxon>Cellvibrionales</taxon>
        <taxon>Halieaceae</taxon>
        <taxon>Parahaliea</taxon>
    </lineage>
</organism>
<dbReference type="RefSeq" id="WP_206560006.1">
    <property type="nucleotide sequence ID" value="NZ_JAFKCZ010000005.1"/>
</dbReference>
<evidence type="ECO:0000259" key="2">
    <source>
        <dbReference type="Pfam" id="PF14535"/>
    </source>
</evidence>
<sequence length="454" mass="50548">MSNTSWKDPSRLDITSESVRQMQFTLLKKQLLRVYEHSPYYREKFDRAGVDPRRLTSLAQYRDYPLFDKYEERESQARSRAELGHPLGMHLTCDHRAVNRMSASSGTTGTPSFQGHTANDRAIMNRNFARMAELTGLRPGDRVMMAGVMSMWVAGIPTVDALLAYGANVIPIGGLVGSAKVIEMIELTRPEVIVCTPSFARQLLKKARQEMAVDLSVMGVRTLSVYGEPGGSVPEIVRELSEGFGGAEIFDMSGGTGCLNPIFSQCREHDGMHFIAPDSAYIELYNREKGEVLPWEDGAEGEFVYTGLDRECGPLIRFMDGDKMRVKMQPCGCGLPGMRFNILGRVDDMLLVKGVNVFPSAVRDLVLGFEGEVTGNVRVVKTDASPVIQPPMAVRVECRGRPDDAARADLQRRLEERIQRQLRFRADVRLYPEGELVMEYGATGKVKLLEEPAG</sequence>
<evidence type="ECO:0000313" key="3">
    <source>
        <dbReference type="EMBL" id="MBN7796563.1"/>
    </source>
</evidence>
<dbReference type="InterPro" id="IPR000873">
    <property type="entry name" value="AMP-dep_synth/lig_dom"/>
</dbReference>
<dbReference type="InterPro" id="IPR045851">
    <property type="entry name" value="AMP-bd_C_sf"/>
</dbReference>
<proteinExistence type="predicted"/>
<dbReference type="Pfam" id="PF00501">
    <property type="entry name" value="AMP-binding"/>
    <property type="match status" value="1"/>
</dbReference>
<dbReference type="SUPFAM" id="SSF56801">
    <property type="entry name" value="Acetyl-CoA synthetase-like"/>
    <property type="match status" value="1"/>
</dbReference>
<comment type="caution">
    <text evidence="3">The sequence shown here is derived from an EMBL/GenBank/DDBJ whole genome shotgun (WGS) entry which is preliminary data.</text>
</comment>
<protein>
    <submittedName>
        <fullName evidence="3">AMP-binding protein</fullName>
    </submittedName>
</protein>
<feature type="domain" description="AMP-dependent synthetase/ligase" evidence="1">
    <location>
        <begin position="104"/>
        <end position="307"/>
    </location>
</feature>